<sequence>MSEKIVIDGVQANVTVDQESGQYRGEFLGLNGGADFYADDLHSLEIEGCRSLEIYIAICKEEGLPCFNDGPNQKNTRLTVNIDELLKTVRTSVQALPSNDLELCDLANELGIALAKSVGTDKSYEAEVLSGIKHGFDLVRKNAEADDEQQE</sequence>
<organism evidence="1 2">
    <name type="scientific">Shewanella fodinae</name>
    <dbReference type="NCBI Taxonomy" id="552357"/>
    <lineage>
        <taxon>Bacteria</taxon>
        <taxon>Pseudomonadati</taxon>
        <taxon>Pseudomonadota</taxon>
        <taxon>Gammaproteobacteria</taxon>
        <taxon>Alteromonadales</taxon>
        <taxon>Shewanellaceae</taxon>
        <taxon>Shewanella</taxon>
    </lineage>
</organism>
<dbReference type="EMBL" id="SLWF01000060">
    <property type="protein sequence ID" value="TCN76085.1"/>
    <property type="molecule type" value="Genomic_DNA"/>
</dbReference>
<evidence type="ECO:0000313" key="2">
    <source>
        <dbReference type="Proteomes" id="UP000294832"/>
    </source>
</evidence>
<gene>
    <name evidence="1" type="ORF">EDC91_1601</name>
</gene>
<dbReference type="Proteomes" id="UP000294832">
    <property type="component" value="Unassembled WGS sequence"/>
</dbReference>
<keyword evidence="2" id="KW-1185">Reference proteome</keyword>
<dbReference type="RefSeq" id="WP_133040698.1">
    <property type="nucleotide sequence ID" value="NZ_SLWF01000060.1"/>
</dbReference>
<reference evidence="1 2" key="1">
    <citation type="submission" date="2019-03" db="EMBL/GenBank/DDBJ databases">
        <title>Freshwater and sediment microbial communities from various areas in North America, analyzing microbe dynamics in response to fracking.</title>
        <authorList>
            <person name="Lamendella R."/>
        </authorList>
    </citation>
    <scope>NUCLEOTIDE SEQUENCE [LARGE SCALE GENOMIC DNA]</scope>
    <source>
        <strain evidence="1 2">74A</strain>
    </source>
</reference>
<protein>
    <submittedName>
        <fullName evidence="1">Uncharacterized protein</fullName>
    </submittedName>
</protein>
<comment type="caution">
    <text evidence="1">The sequence shown here is derived from an EMBL/GenBank/DDBJ whole genome shotgun (WGS) entry which is preliminary data.</text>
</comment>
<accession>A0A4R2EZT7</accession>
<name>A0A4R2EZT7_9GAMM</name>
<evidence type="ECO:0000313" key="1">
    <source>
        <dbReference type="EMBL" id="TCN76085.1"/>
    </source>
</evidence>
<dbReference type="OrthoDB" id="5297106at2"/>
<proteinExistence type="predicted"/>
<dbReference type="AlphaFoldDB" id="A0A4R2EZT7"/>